<name>A0A0M4TLW0_9BACT</name>
<dbReference type="GO" id="GO:0006813">
    <property type="term" value="P:potassium ion transport"/>
    <property type="evidence" value="ECO:0007669"/>
    <property type="project" value="InterPro"/>
</dbReference>
<comment type="similarity">
    <text evidence="2">Belongs to the monovalent cation:proton antiporter 2 (CPA2) transporter (TC 2.A.37) family.</text>
</comment>
<feature type="transmembrane region" description="Helical" evidence="7">
    <location>
        <begin position="29"/>
        <end position="46"/>
    </location>
</feature>
<feature type="transmembrane region" description="Helical" evidence="7">
    <location>
        <begin position="145"/>
        <end position="164"/>
    </location>
</feature>
<dbReference type="PATRIC" id="fig|199.248.peg.811"/>
<evidence type="ECO:0000313" key="10">
    <source>
        <dbReference type="Proteomes" id="UP000066049"/>
    </source>
</evidence>
<keyword evidence="5 7" id="KW-1133">Transmembrane helix</keyword>
<gene>
    <name evidence="9" type="primary">kefB</name>
    <name evidence="9" type="ORF">CCON33237_0782</name>
</gene>
<feature type="transmembrane region" description="Helical" evidence="7">
    <location>
        <begin position="291"/>
        <end position="312"/>
    </location>
</feature>
<feature type="transmembrane region" description="Helical" evidence="7">
    <location>
        <begin position="83"/>
        <end position="106"/>
    </location>
</feature>
<dbReference type="RefSeq" id="WP_054196484.1">
    <property type="nucleotide sequence ID" value="NZ_CABMKQ010000064.1"/>
</dbReference>
<dbReference type="InterPro" id="IPR038770">
    <property type="entry name" value="Na+/solute_symporter_sf"/>
</dbReference>
<dbReference type="KEGG" id="ccoc:CCON33237_0782"/>
<dbReference type="GO" id="GO:1902600">
    <property type="term" value="P:proton transmembrane transport"/>
    <property type="evidence" value="ECO:0007669"/>
    <property type="project" value="InterPro"/>
</dbReference>
<evidence type="ECO:0000259" key="8">
    <source>
        <dbReference type="PROSITE" id="PS51201"/>
    </source>
</evidence>
<dbReference type="GO" id="GO:0016020">
    <property type="term" value="C:membrane"/>
    <property type="evidence" value="ECO:0007669"/>
    <property type="project" value="UniProtKB-SubCell"/>
</dbReference>
<organism evidence="9 10">
    <name type="scientific">Campylobacter concisus</name>
    <dbReference type="NCBI Taxonomy" id="199"/>
    <lineage>
        <taxon>Bacteria</taxon>
        <taxon>Pseudomonadati</taxon>
        <taxon>Campylobacterota</taxon>
        <taxon>Epsilonproteobacteria</taxon>
        <taxon>Campylobacterales</taxon>
        <taxon>Campylobacteraceae</taxon>
        <taxon>Campylobacter</taxon>
    </lineage>
</organism>
<dbReference type="PANTHER" id="PTHR42751">
    <property type="entry name" value="SODIUM/HYDROGEN EXCHANGER FAMILY/TRKA DOMAIN PROTEIN"/>
    <property type="match status" value="1"/>
</dbReference>
<evidence type="ECO:0000256" key="2">
    <source>
        <dbReference type="ARBA" id="ARBA00005551"/>
    </source>
</evidence>
<accession>A0A0M4TLW0</accession>
<feature type="transmembrane region" description="Helical" evidence="7">
    <location>
        <begin position="6"/>
        <end position="22"/>
    </location>
</feature>
<evidence type="ECO:0000256" key="3">
    <source>
        <dbReference type="ARBA" id="ARBA00022448"/>
    </source>
</evidence>
<dbReference type="Gene3D" id="1.20.1530.20">
    <property type="match status" value="1"/>
</dbReference>
<keyword evidence="3" id="KW-0813">Transport</keyword>
<feature type="domain" description="RCK N-terminal" evidence="8">
    <location>
        <begin position="399"/>
        <end position="516"/>
    </location>
</feature>
<dbReference type="EMBL" id="CP012541">
    <property type="protein sequence ID" value="ALF47469.1"/>
    <property type="molecule type" value="Genomic_DNA"/>
</dbReference>
<reference evidence="10" key="1">
    <citation type="submission" date="2015-08" db="EMBL/GenBank/DDBJ databases">
        <title>Comparative genomics of the Campylobacter concisus group.</title>
        <authorList>
            <person name="Miller W.G."/>
            <person name="Yee E."/>
            <person name="Chapman M.H."/>
            <person name="Huynh S."/>
            <person name="Bono J.L."/>
            <person name="On S.L.W."/>
            <person name="St Leger J."/>
            <person name="Foster G."/>
            <person name="Parker C.T."/>
        </authorList>
    </citation>
    <scope>NUCLEOTIDE SEQUENCE [LARGE SCALE GENOMIC DNA]</scope>
    <source>
        <strain evidence="10">ATCC 33237</strain>
    </source>
</reference>
<protein>
    <submittedName>
        <fullName evidence="9">Glutathione-regulated potassium-efflux system protein KefB</fullName>
    </submittedName>
</protein>
<dbReference type="GeneID" id="28662456"/>
<evidence type="ECO:0000256" key="6">
    <source>
        <dbReference type="ARBA" id="ARBA00023136"/>
    </source>
</evidence>
<evidence type="ECO:0000256" key="4">
    <source>
        <dbReference type="ARBA" id="ARBA00022692"/>
    </source>
</evidence>
<evidence type="ECO:0000256" key="5">
    <source>
        <dbReference type="ARBA" id="ARBA00022989"/>
    </source>
</evidence>
<evidence type="ECO:0000313" key="9">
    <source>
        <dbReference type="EMBL" id="ALF47469.1"/>
    </source>
</evidence>
<keyword evidence="4 7" id="KW-0812">Transmembrane</keyword>
<dbReference type="Pfam" id="PF02254">
    <property type="entry name" value="TrkA_N"/>
    <property type="match status" value="1"/>
</dbReference>
<dbReference type="SUPFAM" id="SSF51735">
    <property type="entry name" value="NAD(P)-binding Rossmann-fold domains"/>
    <property type="match status" value="1"/>
</dbReference>
<feature type="transmembrane region" description="Helical" evidence="7">
    <location>
        <begin position="52"/>
        <end position="71"/>
    </location>
</feature>
<sequence>MEQILEGFLLVAAISVALNVIFKKFQIPTIIGYIVTGTLISEFFNLKSNDEISHIAEFGIAFLMFTIGLEFSFKHLMGMKKEVFLNGGLQVCLSGFIMGVMLYYVLRLKDETALIAGLALALSSTAIVLKTLNDSGDVSKIYGRKALGILLFQDIAVIPILLMIDMFSSQDASINELLLKTFTSAIILIVVLFLLGKYVINWIFYKVIQTNSQEVFIATILFMVVGSSTLAHFFGFSYSLGAFLAGMMMAETQYKHQIEVDLIPFRDLLLGLFFITVGMQINFAVVISNIWLVLGLVFSVMVIKAVVVFAILNIYLKRRVAAKTALSVCQIGEFALAVFGLMTTRNLLDIQTAQIFIAASVVSMFATPFILKKLDAIADLIEREIVVEPNETLKPQKIKNHIVVFGYERLGQEVVLRLKETKLLYLVLDNDISLVELGRSRGENVFLGNVLQSHTLENACLSDAAAVIITVNNEQRVELIAQKIKDYGVNTQTIIKINGEGNKDIFGELGKNFHLINEERVMAKTLVHEALQCKIDHDIRA</sequence>
<dbReference type="AlphaFoldDB" id="A0A0M4TLW0"/>
<evidence type="ECO:0000256" key="1">
    <source>
        <dbReference type="ARBA" id="ARBA00004141"/>
    </source>
</evidence>
<feature type="transmembrane region" description="Helical" evidence="7">
    <location>
        <begin position="268"/>
        <end position="285"/>
    </location>
</feature>
<dbReference type="Pfam" id="PF00999">
    <property type="entry name" value="Na_H_Exchanger"/>
    <property type="match status" value="1"/>
</dbReference>
<feature type="transmembrane region" description="Helical" evidence="7">
    <location>
        <begin position="215"/>
        <end position="234"/>
    </location>
</feature>
<proteinExistence type="inferred from homology"/>
<feature type="transmembrane region" description="Helical" evidence="7">
    <location>
        <begin position="112"/>
        <end position="133"/>
    </location>
</feature>
<dbReference type="InterPro" id="IPR036291">
    <property type="entry name" value="NAD(P)-bd_dom_sf"/>
</dbReference>
<dbReference type="Gene3D" id="3.40.50.720">
    <property type="entry name" value="NAD(P)-binding Rossmann-like Domain"/>
    <property type="match status" value="1"/>
</dbReference>
<evidence type="ECO:0000256" key="7">
    <source>
        <dbReference type="SAM" id="Phobius"/>
    </source>
</evidence>
<dbReference type="GO" id="GO:0015297">
    <property type="term" value="F:antiporter activity"/>
    <property type="evidence" value="ECO:0007669"/>
    <property type="project" value="InterPro"/>
</dbReference>
<dbReference type="InterPro" id="IPR003148">
    <property type="entry name" value="RCK_N"/>
</dbReference>
<dbReference type="PANTHER" id="PTHR42751:SF3">
    <property type="entry name" value="SODIUM_GLUTAMATE SYMPORTER"/>
    <property type="match status" value="1"/>
</dbReference>
<feature type="transmembrane region" description="Helical" evidence="7">
    <location>
        <begin position="184"/>
        <end position="203"/>
    </location>
</feature>
<keyword evidence="6 7" id="KW-0472">Membrane</keyword>
<dbReference type="Proteomes" id="UP000066049">
    <property type="component" value="Chromosome"/>
</dbReference>
<dbReference type="InterPro" id="IPR006153">
    <property type="entry name" value="Cation/H_exchanger_TM"/>
</dbReference>
<dbReference type="PROSITE" id="PS51201">
    <property type="entry name" value="RCK_N"/>
    <property type="match status" value="1"/>
</dbReference>
<comment type="subcellular location">
    <subcellularLocation>
        <location evidence="1">Membrane</location>
        <topology evidence="1">Multi-pass membrane protein</topology>
    </subcellularLocation>
</comment>